<keyword evidence="1" id="KW-0472">Membrane</keyword>
<feature type="transmembrane region" description="Helical" evidence="1">
    <location>
        <begin position="191"/>
        <end position="208"/>
    </location>
</feature>
<dbReference type="AlphaFoldDB" id="A0A0G0LCX2"/>
<feature type="transmembrane region" description="Helical" evidence="1">
    <location>
        <begin position="87"/>
        <end position="108"/>
    </location>
</feature>
<organism evidence="2 3">
    <name type="scientific">Candidatus Woesebacteria bacterium GW2011_GWB1_38_8</name>
    <dbReference type="NCBI Taxonomy" id="1618570"/>
    <lineage>
        <taxon>Bacteria</taxon>
        <taxon>Candidatus Woeseibacteriota</taxon>
    </lineage>
</organism>
<keyword evidence="1" id="KW-1133">Transmembrane helix</keyword>
<keyword evidence="1" id="KW-0812">Transmembrane</keyword>
<dbReference type="Proteomes" id="UP000034081">
    <property type="component" value="Unassembled WGS sequence"/>
</dbReference>
<reference evidence="2 3" key="1">
    <citation type="journal article" date="2015" name="Nature">
        <title>rRNA introns, odd ribosomes, and small enigmatic genomes across a large radiation of phyla.</title>
        <authorList>
            <person name="Brown C.T."/>
            <person name="Hug L.A."/>
            <person name="Thomas B.C."/>
            <person name="Sharon I."/>
            <person name="Castelle C.J."/>
            <person name="Singh A."/>
            <person name="Wilkins M.J."/>
            <person name="Williams K.H."/>
            <person name="Banfield J.F."/>
        </authorList>
    </citation>
    <scope>NUCLEOTIDE SEQUENCE [LARGE SCALE GENOMIC DNA]</scope>
</reference>
<feature type="transmembrane region" description="Helical" evidence="1">
    <location>
        <begin position="39"/>
        <end position="63"/>
    </location>
</feature>
<evidence type="ECO:0008006" key="4">
    <source>
        <dbReference type="Google" id="ProtNLM"/>
    </source>
</evidence>
<feature type="transmembrane region" description="Helical" evidence="1">
    <location>
        <begin position="7"/>
        <end position="27"/>
    </location>
</feature>
<feature type="transmembrane region" description="Helical" evidence="1">
    <location>
        <begin position="161"/>
        <end position="179"/>
    </location>
</feature>
<feature type="transmembrane region" description="Helical" evidence="1">
    <location>
        <begin position="128"/>
        <end position="149"/>
    </location>
</feature>
<name>A0A0G0LCX2_9BACT</name>
<dbReference type="STRING" id="1618570.UT08_C0004G0052"/>
<sequence>MSFKYRVYIFYAIWFIIVLSGPVTIFRNTSFSSIFSNEILFINILQRLTATVAFSLIFIQIILGSQMDRLVQLIGAKAYKIHISQGLVIYGLVLIHPLFENIIVYKVSKSLTDSLLVFIPSFETQREILLVFGRSAFLLATLAVIAAYFRTKPFFRRNWRAFHILNYLVFYSVFYHARIGSDLASQPFDSVYWLSLVLVSGTLVYRFIHPKIVKMKQKRAILEHNI</sequence>
<evidence type="ECO:0000256" key="1">
    <source>
        <dbReference type="SAM" id="Phobius"/>
    </source>
</evidence>
<protein>
    <recommendedName>
        <fullName evidence="4">Ferric oxidoreductase domain-containing protein</fullName>
    </recommendedName>
</protein>
<evidence type="ECO:0000313" key="2">
    <source>
        <dbReference type="EMBL" id="KKQ85740.1"/>
    </source>
</evidence>
<gene>
    <name evidence="2" type="ORF">UT08_C0004G0052</name>
</gene>
<dbReference type="EMBL" id="LBVL01000004">
    <property type="protein sequence ID" value="KKQ85740.1"/>
    <property type="molecule type" value="Genomic_DNA"/>
</dbReference>
<comment type="caution">
    <text evidence="2">The sequence shown here is derived from an EMBL/GenBank/DDBJ whole genome shotgun (WGS) entry which is preliminary data.</text>
</comment>
<evidence type="ECO:0000313" key="3">
    <source>
        <dbReference type="Proteomes" id="UP000034081"/>
    </source>
</evidence>
<proteinExistence type="predicted"/>
<accession>A0A0G0LCX2</accession>